<reference evidence="3" key="1">
    <citation type="submission" date="2020-10" db="EMBL/GenBank/DDBJ databases">
        <title>Unveiling of a novel bifunctional photoreceptor, Dualchrome1, isolated from a cosmopolitan green alga.</title>
        <authorList>
            <person name="Suzuki S."/>
            <person name="Kawachi M."/>
        </authorList>
    </citation>
    <scope>NUCLEOTIDE SEQUENCE</scope>
    <source>
        <strain evidence="3">NIES 2893</strain>
    </source>
</reference>
<dbReference type="EMBL" id="BNJQ01000027">
    <property type="protein sequence ID" value="GHP09986.1"/>
    <property type="molecule type" value="Genomic_DNA"/>
</dbReference>
<dbReference type="AlphaFoldDB" id="A0A830HR38"/>
<organism evidence="3 4">
    <name type="scientific">Pycnococcus provasolii</name>
    <dbReference type="NCBI Taxonomy" id="41880"/>
    <lineage>
        <taxon>Eukaryota</taxon>
        <taxon>Viridiplantae</taxon>
        <taxon>Chlorophyta</taxon>
        <taxon>Pseudoscourfieldiophyceae</taxon>
        <taxon>Pseudoscourfieldiales</taxon>
        <taxon>Pycnococcaceae</taxon>
        <taxon>Pycnococcus</taxon>
    </lineage>
</organism>
<evidence type="ECO:0000313" key="4">
    <source>
        <dbReference type="Proteomes" id="UP000660262"/>
    </source>
</evidence>
<keyword evidence="4" id="KW-1185">Reference proteome</keyword>
<comment type="caution">
    <text evidence="3">The sequence shown here is derived from an EMBL/GenBank/DDBJ whole genome shotgun (WGS) entry which is preliminary data.</text>
</comment>
<dbReference type="Proteomes" id="UP000660262">
    <property type="component" value="Unassembled WGS sequence"/>
</dbReference>
<gene>
    <name evidence="3" type="ORF">PPROV_000871900</name>
</gene>
<keyword evidence="2" id="KW-0732">Signal</keyword>
<feature type="chain" id="PRO_5032983043" evidence="2">
    <location>
        <begin position="26"/>
        <end position="260"/>
    </location>
</feature>
<name>A0A830HR38_9CHLO</name>
<evidence type="ECO:0000313" key="3">
    <source>
        <dbReference type="EMBL" id="GHP09986.1"/>
    </source>
</evidence>
<sequence>MVMTSSSVLAAAVCASVLASSAVDAVPSRRAIEKATPSITLNTLPAPILKSSTYNVNNDDEMMINRPFAMIEVFEDNKDMPQIIDISMMVVDDNVNSSSGFSSFFDNTFFDDFSMPSLYDLTMPMHDVFDDTFDSIQNFLSPFFSGEESLAATPDVDVGKKNMNMPTLPTRQVTLRDLTLPVHDFANSILKSIQNFVAPSPVADDDDNISDENGVVAQLDNEQHEEEEEESTTKEEVNFKKPIWKDEDKEELLARAMLEV</sequence>
<proteinExistence type="predicted"/>
<evidence type="ECO:0000256" key="1">
    <source>
        <dbReference type="SAM" id="MobiDB-lite"/>
    </source>
</evidence>
<accession>A0A830HR38</accession>
<evidence type="ECO:0000256" key="2">
    <source>
        <dbReference type="SAM" id="SignalP"/>
    </source>
</evidence>
<protein>
    <submittedName>
        <fullName evidence="3">Uncharacterized protein</fullName>
    </submittedName>
</protein>
<feature type="region of interest" description="Disordered" evidence="1">
    <location>
        <begin position="218"/>
        <end position="237"/>
    </location>
</feature>
<feature type="signal peptide" evidence="2">
    <location>
        <begin position="1"/>
        <end position="25"/>
    </location>
</feature>